<dbReference type="EMBL" id="JBJKTR010000013">
    <property type="protein sequence ID" value="KAL3347831.1"/>
    <property type="molecule type" value="Genomic_DNA"/>
</dbReference>
<protein>
    <submittedName>
        <fullName evidence="1">Uncharacterized protein</fullName>
    </submittedName>
</protein>
<keyword evidence="2" id="KW-1185">Reference proteome</keyword>
<name>A0ABD2SVT1_9SOLN</name>
<gene>
    <name evidence="1" type="ORF">AABB24_021467</name>
</gene>
<accession>A0ABD2SVT1</accession>
<dbReference type="Proteomes" id="UP001627284">
    <property type="component" value="Unassembled WGS sequence"/>
</dbReference>
<reference evidence="1 2" key="1">
    <citation type="submission" date="2024-05" db="EMBL/GenBank/DDBJ databases">
        <title>De novo assembly of an allotetraploid wild potato.</title>
        <authorList>
            <person name="Hosaka A.J."/>
        </authorList>
    </citation>
    <scope>NUCLEOTIDE SEQUENCE [LARGE SCALE GENOMIC DNA]</scope>
    <source>
        <tissue evidence="1">Young leaves</tissue>
    </source>
</reference>
<proteinExistence type="predicted"/>
<dbReference type="AlphaFoldDB" id="A0ABD2SVT1"/>
<evidence type="ECO:0000313" key="1">
    <source>
        <dbReference type="EMBL" id="KAL3347831.1"/>
    </source>
</evidence>
<comment type="caution">
    <text evidence="1">The sequence shown here is derived from an EMBL/GenBank/DDBJ whole genome shotgun (WGS) entry which is preliminary data.</text>
</comment>
<sequence>AEIKPRIFPKPQNRLYAALYSVSQKTHVLLPHHLPWPPTFFLRLPTLASFLHIRLWPPQAPLSSPPHVIPHPFFRETALGRRKMPHQSFSLSRSIFERFFLLLHDVFVSSSKIGVSKNSNSKFEFLEPKSTIKGGLRFSTKIIHQRPKTIQEQAR</sequence>
<organism evidence="1 2">
    <name type="scientific">Solanum stoloniferum</name>
    <dbReference type="NCBI Taxonomy" id="62892"/>
    <lineage>
        <taxon>Eukaryota</taxon>
        <taxon>Viridiplantae</taxon>
        <taxon>Streptophyta</taxon>
        <taxon>Embryophyta</taxon>
        <taxon>Tracheophyta</taxon>
        <taxon>Spermatophyta</taxon>
        <taxon>Magnoliopsida</taxon>
        <taxon>eudicotyledons</taxon>
        <taxon>Gunneridae</taxon>
        <taxon>Pentapetalae</taxon>
        <taxon>asterids</taxon>
        <taxon>lamiids</taxon>
        <taxon>Solanales</taxon>
        <taxon>Solanaceae</taxon>
        <taxon>Solanoideae</taxon>
        <taxon>Solaneae</taxon>
        <taxon>Solanum</taxon>
    </lineage>
</organism>
<evidence type="ECO:0000313" key="2">
    <source>
        <dbReference type="Proteomes" id="UP001627284"/>
    </source>
</evidence>
<feature type="non-terminal residue" evidence="1">
    <location>
        <position position="1"/>
    </location>
</feature>